<comment type="subcellular location">
    <subcellularLocation>
        <location evidence="1">Membrane</location>
        <topology evidence="1">Single-pass membrane protein</topology>
    </subcellularLocation>
</comment>
<organism evidence="7 8">
    <name type="scientific">Nitrosomonas stercoris</name>
    <dbReference type="NCBI Taxonomy" id="1444684"/>
    <lineage>
        <taxon>Bacteria</taxon>
        <taxon>Pseudomonadati</taxon>
        <taxon>Pseudomonadota</taxon>
        <taxon>Betaproteobacteria</taxon>
        <taxon>Nitrosomonadales</taxon>
        <taxon>Nitrosomonadaceae</taxon>
        <taxon>Nitrosomonas</taxon>
    </lineage>
</organism>
<keyword evidence="8" id="KW-1185">Reference proteome</keyword>
<sequence>MNHPLENEQVTPQSATEAVRQPVRRAGKWRKWFLRMLVVLVFIIASSCYWLTFTSSGLHWLLATASRATDGALTFSGVSGSLQHAFRAQTIAFKNDELEARVENLVFRWQPQRLLTGDLLIEALMLQSVEVHSAPSEKEEEPAQLPETLALPVGVVIEKLGIRSLKTYTLGNDQPDLEVSDLALRLDSDGKRHRLQTLALELEQGKIAGNLEIAPDAPFDLTARLVFYGWPQAVNANNQLSHVVLQLGGNLQQLVAQLMAVDGKLVGKGDFTIHPFEELPLLDANLVFTGLNPQVFSAELPQADLNFSSQLEQKQAGQLSGQIVLNNTQARPLDQEGIPLKDARLQLLFTGNAIHLDDIALRLSEQEAVPGSLTGKVNWQIDTATGAADIQVRQLNPAVIKSDIQPADLSGKLHFTGNQEIQQGVINLQDKALQLNLDMALERTPTAITIEKLDLVRGDSSLSGHGALQLDESQPFTFEGFLKQFDVSAFADVPPSDLNAKFNLGGQLAPQPAGNMDFKIDRSHFANQLVAGQGTVAISQTRRIQSDTRLQMGDNQLSIKGMLGHPQDRLSMIVAAPQLAQIGFGLQGDLHSRIELSGLIDRPDVMFEIGSDHFSFNQEHQLAQLKAKGSLRGKAIQFDLQTGAYQQENETLLQQLAIGLTGTQSHHQLSVNSQINPTTEAQFQANGGLIMRSEDQQHFQWEGVIDKLALTGSLPIDLLTQPSIRISPEAVALGQTRIKVAAGEINLHDAHWTPKQWSTQGDFSGIALQAEGLQQENTEPLQLGGNWQFAANRQLTGHLLVQREKGDFILPAETPLALGLQTLTLDLQAKNNDLSGQLAVRGEHIGDTTAQVTVPLQASDGTWEIRKNAPLHGDLQLNLPDLAWIGSAVGDNLHSEGRLTAHAQLAGTLEQPELQGKITGDALALALLDEGFELKEGALAVDFNQDKISLKTFDFSAPLEKPSKDKLLKGLKLAQKTGYLRAHGDVDIHSQHSNLIIELDHLPLTQQEDRWVVVSGNSLIGFKDEILDITGKIMTDIGFIKQPKGGMPGLADDVVVVDRTDTKPEAQKAQKMNLDMTLDLGERFFLRASGLEGRLAGQLHLHSEPDQLLRAVGSIATRDTRFEAYGQRLQVRRGIVNFDGPLDNPGLNILAVRTNQQSNTSADSSEVFDRPSQDSSVNALAVREGLRVEAGVEITGTVKHPKIKLVSQPDVPDSEKLSWIVLGRSPDAGGLDSALLLSAAGSILGGSDEGVLDSITQGLGIDDFSIRQQEGGGLADQVGTVGKRLSSRAYLSFEHGLTSASAGVAKLTYSLFPNVSVVTQAGDDSAVDLFYNLQFD</sequence>
<dbReference type="Proteomes" id="UP000316473">
    <property type="component" value="Chromosome"/>
</dbReference>
<reference evidence="7 8" key="1">
    <citation type="submission" date="2019-06" db="EMBL/GenBank/DDBJ databases">
        <title>Nitrosomonas stercoris KYUHI-S whole genome shotgun sequence.</title>
        <authorList>
            <person name="Nakagawa T."/>
            <person name="Tsuchiya Y."/>
            <person name="Takahashi R."/>
        </authorList>
    </citation>
    <scope>NUCLEOTIDE SEQUENCE [LARGE SCALE GENOMIC DNA]</scope>
    <source>
        <strain evidence="7 8">KYUHI-S</strain>
    </source>
</reference>
<evidence type="ECO:0000313" key="8">
    <source>
        <dbReference type="Proteomes" id="UP000316473"/>
    </source>
</evidence>
<evidence type="ECO:0000259" key="6">
    <source>
        <dbReference type="Pfam" id="PF04357"/>
    </source>
</evidence>
<proteinExistence type="predicted"/>
<evidence type="ECO:0000256" key="1">
    <source>
        <dbReference type="ARBA" id="ARBA00004167"/>
    </source>
</evidence>
<evidence type="ECO:0000256" key="2">
    <source>
        <dbReference type="ARBA" id="ARBA00022692"/>
    </source>
</evidence>
<protein>
    <recommendedName>
        <fullName evidence="6">Translocation and assembly module TamB C-terminal domain-containing protein</fullName>
    </recommendedName>
</protein>
<dbReference type="GO" id="GO:0097347">
    <property type="term" value="C:TAM protein secretion complex"/>
    <property type="evidence" value="ECO:0007669"/>
    <property type="project" value="TreeGrafter"/>
</dbReference>
<dbReference type="GO" id="GO:0005886">
    <property type="term" value="C:plasma membrane"/>
    <property type="evidence" value="ECO:0007669"/>
    <property type="project" value="InterPro"/>
</dbReference>
<dbReference type="Pfam" id="PF04357">
    <property type="entry name" value="TamB"/>
    <property type="match status" value="1"/>
</dbReference>
<dbReference type="GO" id="GO:0009306">
    <property type="term" value="P:protein secretion"/>
    <property type="evidence" value="ECO:0007669"/>
    <property type="project" value="InterPro"/>
</dbReference>
<evidence type="ECO:0000256" key="5">
    <source>
        <dbReference type="SAM" id="Phobius"/>
    </source>
</evidence>
<keyword evidence="2 5" id="KW-0812">Transmembrane</keyword>
<dbReference type="PANTHER" id="PTHR36985:SF1">
    <property type="entry name" value="TRANSLOCATION AND ASSEMBLY MODULE SUBUNIT TAMB"/>
    <property type="match status" value="1"/>
</dbReference>
<dbReference type="KEGG" id="nst:Nstercoris_02122"/>
<dbReference type="PANTHER" id="PTHR36985">
    <property type="entry name" value="TRANSLOCATION AND ASSEMBLY MODULE SUBUNIT TAMB"/>
    <property type="match status" value="1"/>
</dbReference>
<evidence type="ECO:0000256" key="3">
    <source>
        <dbReference type="ARBA" id="ARBA00022989"/>
    </source>
</evidence>
<keyword evidence="4 5" id="KW-0472">Membrane</keyword>
<feature type="domain" description="Translocation and assembly module TamB C-terminal" evidence="6">
    <location>
        <begin position="976"/>
        <end position="1335"/>
    </location>
</feature>
<accession>A0A4Y1YT49</accession>
<feature type="transmembrane region" description="Helical" evidence="5">
    <location>
        <begin position="32"/>
        <end position="52"/>
    </location>
</feature>
<dbReference type="InterPro" id="IPR007452">
    <property type="entry name" value="TamB_C"/>
</dbReference>
<evidence type="ECO:0000313" key="7">
    <source>
        <dbReference type="EMBL" id="BBL35845.1"/>
    </source>
</evidence>
<keyword evidence="3 5" id="KW-1133">Transmembrane helix</keyword>
<name>A0A4Y1YT49_9PROT</name>
<dbReference type="EMBL" id="AP019755">
    <property type="protein sequence ID" value="BBL35845.1"/>
    <property type="molecule type" value="Genomic_DNA"/>
</dbReference>
<gene>
    <name evidence="7" type="ORF">Nstercoris_02122</name>
</gene>
<evidence type="ECO:0000256" key="4">
    <source>
        <dbReference type="ARBA" id="ARBA00023136"/>
    </source>
</evidence>